<dbReference type="GO" id="GO:0016746">
    <property type="term" value="F:acyltransferase activity"/>
    <property type="evidence" value="ECO:0007669"/>
    <property type="project" value="UniProtKB-KW"/>
</dbReference>
<evidence type="ECO:0000313" key="5">
    <source>
        <dbReference type="Proteomes" id="UP001597283"/>
    </source>
</evidence>
<dbReference type="PANTHER" id="PTHR23028">
    <property type="entry name" value="ACETYLTRANSFERASE"/>
    <property type="match status" value="1"/>
</dbReference>
<dbReference type="InterPro" id="IPR002656">
    <property type="entry name" value="Acyl_transf_3_dom"/>
</dbReference>
<comment type="caution">
    <text evidence="4">The sequence shown here is derived from an EMBL/GenBank/DDBJ whole genome shotgun (WGS) entry which is preliminary data.</text>
</comment>
<keyword evidence="5" id="KW-1185">Reference proteome</keyword>
<protein>
    <submittedName>
        <fullName evidence="4">Acyltransferase family protein</fullName>
        <ecNumber evidence="4">2.3.-.-</ecNumber>
    </submittedName>
</protein>
<evidence type="ECO:0000313" key="4">
    <source>
        <dbReference type="EMBL" id="MFD1787011.1"/>
    </source>
</evidence>
<name>A0ABW4NB10_9SPHN</name>
<dbReference type="PANTHER" id="PTHR23028:SF53">
    <property type="entry name" value="ACYL_TRANSF_3 DOMAIN-CONTAINING PROTEIN"/>
    <property type="match status" value="1"/>
</dbReference>
<feature type="transmembrane region" description="Helical" evidence="2">
    <location>
        <begin position="159"/>
        <end position="178"/>
    </location>
</feature>
<dbReference type="RefSeq" id="WP_380939384.1">
    <property type="nucleotide sequence ID" value="NZ_JBHUFC010000002.1"/>
</dbReference>
<feature type="compositionally biased region" description="Basic and acidic residues" evidence="1">
    <location>
        <begin position="333"/>
        <end position="348"/>
    </location>
</feature>
<feature type="transmembrane region" description="Helical" evidence="2">
    <location>
        <begin position="74"/>
        <end position="94"/>
    </location>
</feature>
<organism evidence="4 5">
    <name type="scientific">Sphingomonas floccifaciens</name>
    <dbReference type="NCBI Taxonomy" id="1844115"/>
    <lineage>
        <taxon>Bacteria</taxon>
        <taxon>Pseudomonadati</taxon>
        <taxon>Pseudomonadota</taxon>
        <taxon>Alphaproteobacteria</taxon>
        <taxon>Sphingomonadales</taxon>
        <taxon>Sphingomonadaceae</taxon>
        <taxon>Sphingomonas</taxon>
    </lineage>
</organism>
<dbReference type="EMBL" id="JBHUFC010000002">
    <property type="protein sequence ID" value="MFD1787011.1"/>
    <property type="molecule type" value="Genomic_DNA"/>
</dbReference>
<feature type="transmembrane region" description="Helical" evidence="2">
    <location>
        <begin position="274"/>
        <end position="294"/>
    </location>
</feature>
<sequence>MTKQIPALDGFRAIAISIVIASHAGLGALVPGGFGVTIFFFLSGFLITTLLRVEHATTGRVDLKAFYLRRSLRIFPPFYITIALVALAAMLGAFNGSVNLRYIGWDLLFLSNYSWQIDASSMIPIPLWSLNVEEHFYIAFSALFAFVLARIDPRKAAKICLALCAATLLVRIANVALLPDYSNNYYWSHTRIDSILFGSCLAFFQNPVLEEKAWRPKMGHVALAALVLLACLGIRNDVFRETLRYTLQGGALFVVFSAAIQAEGVVARLMNNGLTRIIALLSYTLYLAHVPLIRMFEEARLPAPELLGIAAAVAYSAVMYRLVEKPCGNLRRRLEKDRPRNRHPDAPLREASSAP</sequence>
<evidence type="ECO:0000256" key="1">
    <source>
        <dbReference type="SAM" id="MobiDB-lite"/>
    </source>
</evidence>
<evidence type="ECO:0000259" key="3">
    <source>
        <dbReference type="Pfam" id="PF01757"/>
    </source>
</evidence>
<feature type="transmembrane region" description="Helical" evidence="2">
    <location>
        <begin position="245"/>
        <end position="262"/>
    </location>
</feature>
<proteinExistence type="predicted"/>
<accession>A0ABW4NB10</accession>
<keyword evidence="2" id="KW-0472">Membrane</keyword>
<dbReference type="InterPro" id="IPR050879">
    <property type="entry name" value="Acyltransferase_3"/>
</dbReference>
<dbReference type="Proteomes" id="UP001597283">
    <property type="component" value="Unassembled WGS sequence"/>
</dbReference>
<evidence type="ECO:0000256" key="2">
    <source>
        <dbReference type="SAM" id="Phobius"/>
    </source>
</evidence>
<reference evidence="5" key="1">
    <citation type="journal article" date="2019" name="Int. J. Syst. Evol. Microbiol.">
        <title>The Global Catalogue of Microorganisms (GCM) 10K type strain sequencing project: providing services to taxonomists for standard genome sequencing and annotation.</title>
        <authorList>
            <consortium name="The Broad Institute Genomics Platform"/>
            <consortium name="The Broad Institute Genome Sequencing Center for Infectious Disease"/>
            <person name="Wu L."/>
            <person name="Ma J."/>
        </authorList>
    </citation>
    <scope>NUCLEOTIDE SEQUENCE [LARGE SCALE GENOMIC DNA]</scope>
    <source>
        <strain evidence="5">Q85</strain>
    </source>
</reference>
<keyword evidence="4" id="KW-0808">Transferase</keyword>
<gene>
    <name evidence="4" type="ORF">ACFSC3_05440</name>
</gene>
<keyword evidence="2" id="KW-0812">Transmembrane</keyword>
<feature type="transmembrane region" description="Helical" evidence="2">
    <location>
        <begin position="306"/>
        <end position="323"/>
    </location>
</feature>
<keyword evidence="2" id="KW-1133">Transmembrane helix</keyword>
<feature type="domain" description="Acyltransferase 3" evidence="3">
    <location>
        <begin position="6"/>
        <end position="315"/>
    </location>
</feature>
<feature type="transmembrane region" description="Helical" evidence="2">
    <location>
        <begin position="36"/>
        <end position="53"/>
    </location>
</feature>
<feature type="transmembrane region" description="Helical" evidence="2">
    <location>
        <begin position="12"/>
        <end position="30"/>
    </location>
</feature>
<dbReference type="EC" id="2.3.-.-" evidence="4"/>
<feature type="region of interest" description="Disordered" evidence="1">
    <location>
        <begin position="333"/>
        <end position="355"/>
    </location>
</feature>
<dbReference type="Pfam" id="PF01757">
    <property type="entry name" value="Acyl_transf_3"/>
    <property type="match status" value="1"/>
</dbReference>
<feature type="transmembrane region" description="Helical" evidence="2">
    <location>
        <begin position="135"/>
        <end position="152"/>
    </location>
</feature>
<keyword evidence="4" id="KW-0012">Acyltransferase</keyword>